<dbReference type="PANTHER" id="PTHR23150">
    <property type="entry name" value="SULFATASE MODIFYING FACTOR 1, 2"/>
    <property type="match status" value="1"/>
</dbReference>
<feature type="compositionally biased region" description="Basic and acidic residues" evidence="1">
    <location>
        <begin position="82"/>
        <end position="91"/>
    </location>
</feature>
<feature type="region of interest" description="Disordered" evidence="1">
    <location>
        <begin position="50"/>
        <end position="91"/>
    </location>
</feature>
<dbReference type="SUPFAM" id="SSF56436">
    <property type="entry name" value="C-type lectin-like"/>
    <property type="match status" value="1"/>
</dbReference>
<dbReference type="InterPro" id="IPR049052">
    <property type="entry name" value="nSTAND1"/>
</dbReference>
<dbReference type="eggNOG" id="COG1672">
    <property type="taxonomic scope" value="Bacteria"/>
</dbReference>
<dbReference type="SUPFAM" id="SSF52540">
    <property type="entry name" value="P-loop containing nucleoside triphosphate hydrolases"/>
    <property type="match status" value="1"/>
</dbReference>
<dbReference type="InterPro" id="IPR051043">
    <property type="entry name" value="Sulfatase_Mod_Factor_Kinase"/>
</dbReference>
<dbReference type="InterPro" id="IPR027417">
    <property type="entry name" value="P-loop_NTPase"/>
</dbReference>
<dbReference type="PANTHER" id="PTHR23150:SF19">
    <property type="entry name" value="FORMYLGLYCINE-GENERATING ENZYME"/>
    <property type="match status" value="1"/>
</dbReference>
<feature type="domain" description="Sulfatase-modifying factor enzyme-like" evidence="2">
    <location>
        <begin position="637"/>
        <end position="838"/>
    </location>
</feature>
<protein>
    <recommendedName>
        <fullName evidence="5">Sulfatase-modifying factor enzyme domain-containing protein</fullName>
    </recommendedName>
</protein>
<dbReference type="KEGG" id="app:CAP2UW1_2305"/>
<dbReference type="GO" id="GO:0120147">
    <property type="term" value="F:formylglycine-generating oxidase activity"/>
    <property type="evidence" value="ECO:0007669"/>
    <property type="project" value="TreeGrafter"/>
</dbReference>
<name>C7RQ10_ACCRE</name>
<proteinExistence type="predicted"/>
<reference evidence="4" key="1">
    <citation type="submission" date="2009-08" db="EMBL/GenBank/DDBJ databases">
        <authorList>
            <consortium name="US DOE Joint Genome Institute"/>
            <person name="Lucas S."/>
            <person name="Copeland A."/>
            <person name="Lapidus A."/>
            <person name="Glavina del Rio T."/>
            <person name="Dalin E."/>
            <person name="Tice H."/>
            <person name="Bruce D."/>
            <person name="Barry K."/>
            <person name="Pitluck S."/>
            <person name="Lowry S."/>
            <person name="Larimer F."/>
            <person name="Land M."/>
            <person name="Hauser L."/>
            <person name="Kyrpides N."/>
            <person name="Ivanova N."/>
            <person name="McMahon K.D."/>
            <person name="Hugenholtz P."/>
        </authorList>
    </citation>
    <scope>NUCLEOTIDE SEQUENCE</scope>
    <source>
        <strain evidence="4">UW-1</strain>
    </source>
</reference>
<dbReference type="AlphaFoldDB" id="C7RQ10"/>
<dbReference type="Gene3D" id="3.90.1580.10">
    <property type="entry name" value="paralog of FGE (formylglycine-generating enzyme)"/>
    <property type="match status" value="1"/>
</dbReference>
<dbReference type="InterPro" id="IPR042095">
    <property type="entry name" value="SUMF_sf"/>
</dbReference>
<dbReference type="HOGENOM" id="CLU_014139_0_0_4"/>
<gene>
    <name evidence="4" type="ordered locus">CAP2UW1_2305</name>
</gene>
<accession>C7RQ10</accession>
<dbReference type="Gene3D" id="3.40.50.300">
    <property type="entry name" value="P-loop containing nucleotide triphosphate hydrolases"/>
    <property type="match status" value="1"/>
</dbReference>
<feature type="domain" description="Novel STAND NTPase 1" evidence="3">
    <location>
        <begin position="102"/>
        <end position="497"/>
    </location>
</feature>
<dbReference type="Pfam" id="PF20703">
    <property type="entry name" value="nSTAND1"/>
    <property type="match status" value="1"/>
</dbReference>
<organism evidence="4">
    <name type="scientific">Accumulibacter regalis</name>
    <dbReference type="NCBI Taxonomy" id="522306"/>
    <lineage>
        <taxon>Bacteria</taxon>
        <taxon>Pseudomonadati</taxon>
        <taxon>Pseudomonadota</taxon>
        <taxon>Betaproteobacteria</taxon>
        <taxon>Candidatus Accumulibacter</taxon>
    </lineage>
</organism>
<dbReference type="Pfam" id="PF03781">
    <property type="entry name" value="FGE-sulfatase"/>
    <property type="match status" value="1"/>
</dbReference>
<evidence type="ECO:0000256" key="1">
    <source>
        <dbReference type="SAM" id="MobiDB-lite"/>
    </source>
</evidence>
<dbReference type="InterPro" id="IPR016187">
    <property type="entry name" value="CTDL_fold"/>
</dbReference>
<dbReference type="EMBL" id="CP001715">
    <property type="protein sequence ID" value="ACV35596.1"/>
    <property type="molecule type" value="Genomic_DNA"/>
</dbReference>
<sequence>MHWLSDNGRRRAFACQTQKLVRGLTRAPPSLHGERLPPAVLSVYHRRRMSPEARSRMNSMTAPPSPAKHSRAPAAVPGAGHGGEHGGRRETAAVPTRTLANPYPGLAAFRPEEHSFFFGRDEDIDRVVARLAETPLLSIVGRSGTGKSSLVAAGVVPRLGGILGEFCYRRCEPQADPCRQLAEMLGREQPADPELRGRQCLAALRQVLDATPDAEQADPLQDRLAVAIEHFLGEPGRPLVLLVDQFEELFTRTSPAGALRFRSLIGALLESKRLYVILTLRSEFTGRLMEWLGEDLFRASLVALEPIRGEARLHAIITGPAEASGVPVQAELVATLVSAASATRGALPLIALTLERLFEQRDPEAGLTLGAYERMGGLETVVESAAAAIERLIAGEPELEPACARLFAELATVIDGLPTRRTVEIGPLREDPLVGRLVDALRSQGFLADPDDRHVELAHEMLLIHWPRLRQWCDRYRDSLTLRRQAKQAARDWQQACAHEETPVTGAQGRSAEVLAWSWERQKPALLALLELSNRPTLADPDFDDPGILAWQALEHTLEKGLRRFLQPEPLALLEELASDETAHHRREEIGLRLNQMGDPRRGVGLAANGLPEMAWIAVPAGEVTLEGKGRQVFPVGSLHVSRYPITWQQYNAFVNADDGYRDRRWWRKLTQRKLPGEIRWGFHNYPAINVCWSDAVAFCRWLNEKLQLSSPAIIRLPTEWEWQWLGQSGAARRKYPWGDDWNPMRANSHESGIGRTMAVGMYPSGSPDGSLVADLAGNVWEWCVNEYDAPGTTQIGGARPRAMRGGSWLDYPADLRTAKREYFPPDDRDGDIGFRVVLAPPVD</sequence>
<dbReference type="OrthoDB" id="8550292at2"/>
<dbReference type="eggNOG" id="COG1262">
    <property type="taxonomic scope" value="Bacteria"/>
</dbReference>
<reference evidence="4" key="2">
    <citation type="submission" date="2009-09" db="EMBL/GenBank/DDBJ databases">
        <title>Complete sequence of chromosome of Candidatus Accumulibacter phosphatis clade IIA str. UW-1.</title>
        <authorList>
            <consortium name="US DOE Joint Genome Institute"/>
            <person name="Martin H.G."/>
            <person name="Ivanova N."/>
            <person name="Kunin V."/>
            <person name="Warnecke F."/>
            <person name="Barry K."/>
            <person name="He S."/>
            <person name="Salamov A."/>
            <person name="Szeto E."/>
            <person name="Dalin E."/>
            <person name="Pangilinan J.L."/>
            <person name="Lapidus A."/>
            <person name="Lowry S."/>
            <person name="Kyrpides N.C."/>
            <person name="McMahon K.D."/>
            <person name="Hugenholtz P."/>
        </authorList>
    </citation>
    <scope>NUCLEOTIDE SEQUENCE [LARGE SCALE GENOMIC DNA]</scope>
    <source>
        <strain evidence="4">UW-1</strain>
    </source>
</reference>
<dbReference type="STRING" id="522306.CAP2UW1_2305"/>
<evidence type="ECO:0000259" key="2">
    <source>
        <dbReference type="Pfam" id="PF03781"/>
    </source>
</evidence>
<evidence type="ECO:0000313" key="4">
    <source>
        <dbReference type="EMBL" id="ACV35596.1"/>
    </source>
</evidence>
<evidence type="ECO:0000259" key="3">
    <source>
        <dbReference type="Pfam" id="PF20703"/>
    </source>
</evidence>
<dbReference type="InterPro" id="IPR005532">
    <property type="entry name" value="SUMF_dom"/>
</dbReference>
<evidence type="ECO:0008006" key="5">
    <source>
        <dbReference type="Google" id="ProtNLM"/>
    </source>
</evidence>